<keyword evidence="2" id="KW-0813">Transport</keyword>
<feature type="domain" description="ABC transporter" evidence="10">
    <location>
        <begin position="13"/>
        <end position="249"/>
    </location>
</feature>
<dbReference type="GO" id="GO:0005524">
    <property type="term" value="F:ATP binding"/>
    <property type="evidence" value="ECO:0007669"/>
    <property type="project" value="UniProtKB-KW"/>
</dbReference>
<evidence type="ECO:0000256" key="8">
    <source>
        <dbReference type="ARBA" id="ARBA00022967"/>
    </source>
</evidence>
<evidence type="ECO:0000256" key="4">
    <source>
        <dbReference type="ARBA" id="ARBA00022597"/>
    </source>
</evidence>
<evidence type="ECO:0000256" key="2">
    <source>
        <dbReference type="ARBA" id="ARBA00022448"/>
    </source>
</evidence>
<dbReference type="InterPro" id="IPR017871">
    <property type="entry name" value="ABC_transporter-like_CS"/>
</dbReference>
<dbReference type="SMART" id="SM00382">
    <property type="entry name" value="AAA"/>
    <property type="match status" value="2"/>
</dbReference>
<dbReference type="Gene3D" id="3.40.50.300">
    <property type="entry name" value="P-loop containing nucleotide triphosphate hydrolases"/>
    <property type="match status" value="2"/>
</dbReference>
<evidence type="ECO:0000256" key="7">
    <source>
        <dbReference type="ARBA" id="ARBA00022840"/>
    </source>
</evidence>
<reference evidence="11" key="1">
    <citation type="submission" date="2020-05" db="EMBL/GenBank/DDBJ databases">
        <authorList>
            <person name="Chiriac C."/>
            <person name="Salcher M."/>
            <person name="Ghai R."/>
            <person name="Kavagutti S V."/>
        </authorList>
    </citation>
    <scope>NUCLEOTIDE SEQUENCE</scope>
</reference>
<evidence type="ECO:0000256" key="5">
    <source>
        <dbReference type="ARBA" id="ARBA00022737"/>
    </source>
</evidence>
<keyword evidence="3" id="KW-1003">Cell membrane</keyword>
<dbReference type="Pfam" id="PF00005">
    <property type="entry name" value="ABC_tran"/>
    <property type="match status" value="2"/>
</dbReference>
<dbReference type="EMBL" id="CAEZXX010000222">
    <property type="protein sequence ID" value="CAB4729493.1"/>
    <property type="molecule type" value="Genomic_DNA"/>
</dbReference>
<dbReference type="CDD" id="cd03216">
    <property type="entry name" value="ABC_Carb_Monos_I"/>
    <property type="match status" value="1"/>
</dbReference>
<keyword evidence="8" id="KW-1278">Translocase</keyword>
<evidence type="ECO:0000313" key="11">
    <source>
        <dbReference type="EMBL" id="CAB4729493.1"/>
    </source>
</evidence>
<dbReference type="InterPro" id="IPR003439">
    <property type="entry name" value="ABC_transporter-like_ATP-bd"/>
</dbReference>
<keyword evidence="9" id="KW-0472">Membrane</keyword>
<name>A0A6J6S466_9ZZZZ</name>
<sequence length="512" mass="54902">MCPALLPTAPPVVAVKGLTKRYGGVTVLDHVDLSVRWGEVRALLGENGAGKSTLIKVLSGVVRSDDGTVTLNGSDVEIHSAHAAQDLGIATLHQELAIVPGLSVAENIFLGQRKAQTFGVVRWGALRRGAELLLDSLGQSLDVRQDASLLSPVGKTMTAIARALSRDAKVLILDEPTAALTDQETAQLFAVMRRLKDRGVAIIYVSHRLEEVVQVCDTYTVLRNGQKVGEGDIADVTIPDLITTMAGRPVSTIFPAREGTHGGVLLRAVGLTGRRCRDVSFELREGEVLGIAGLAGSGRSEVVRLLAGAQHRRGGSIEVQGVDEASRAPVSIAGRHTIGRAQRRGITLVPQERRTDGLVPDTIERNINLTTLGRHTLGRVVMVPRRAREHAQQRHTDLAVRSRGIGQPVLRLSGGNQQKVVLAKFLALSPRILLLDEPTRGVDVGTKSEIYHLVRERAAQGAGVVVVSSELPELLGLCDRVLVMHEGRAVGTFDAATTTEDELLHACYGRTR</sequence>
<evidence type="ECO:0000259" key="10">
    <source>
        <dbReference type="PROSITE" id="PS50893"/>
    </source>
</evidence>
<evidence type="ECO:0000256" key="6">
    <source>
        <dbReference type="ARBA" id="ARBA00022741"/>
    </source>
</evidence>
<feature type="domain" description="ABC transporter" evidence="10">
    <location>
        <begin position="260"/>
        <end position="511"/>
    </location>
</feature>
<protein>
    <submittedName>
        <fullName evidence="11">Unannotated protein</fullName>
    </submittedName>
</protein>
<dbReference type="PANTHER" id="PTHR43790">
    <property type="entry name" value="CARBOHYDRATE TRANSPORT ATP-BINDING PROTEIN MG119-RELATED"/>
    <property type="match status" value="1"/>
</dbReference>
<evidence type="ECO:0000256" key="1">
    <source>
        <dbReference type="ARBA" id="ARBA00004202"/>
    </source>
</evidence>
<dbReference type="InterPro" id="IPR050107">
    <property type="entry name" value="ABC_carbohydrate_import_ATPase"/>
</dbReference>
<dbReference type="InterPro" id="IPR003593">
    <property type="entry name" value="AAA+_ATPase"/>
</dbReference>
<keyword evidence="6" id="KW-0547">Nucleotide-binding</keyword>
<gene>
    <name evidence="11" type="ORF">UFOPK2602_02250</name>
    <name evidence="12" type="ORF">UFOPK2806_02709</name>
</gene>
<evidence type="ECO:0000256" key="9">
    <source>
        <dbReference type="ARBA" id="ARBA00023136"/>
    </source>
</evidence>
<dbReference type="CDD" id="cd03215">
    <property type="entry name" value="ABC_Carb_Monos_II"/>
    <property type="match status" value="1"/>
</dbReference>
<dbReference type="GO" id="GO:0016887">
    <property type="term" value="F:ATP hydrolysis activity"/>
    <property type="evidence" value="ECO:0007669"/>
    <property type="project" value="InterPro"/>
</dbReference>
<evidence type="ECO:0000256" key="3">
    <source>
        <dbReference type="ARBA" id="ARBA00022475"/>
    </source>
</evidence>
<dbReference type="InterPro" id="IPR027417">
    <property type="entry name" value="P-loop_NTPase"/>
</dbReference>
<dbReference type="SUPFAM" id="SSF52540">
    <property type="entry name" value="P-loop containing nucleoside triphosphate hydrolases"/>
    <property type="match status" value="2"/>
</dbReference>
<comment type="subcellular location">
    <subcellularLocation>
        <location evidence="1">Cell membrane</location>
        <topology evidence="1">Peripheral membrane protein</topology>
    </subcellularLocation>
</comment>
<accession>A0A6J6S466</accession>
<dbReference type="PROSITE" id="PS00211">
    <property type="entry name" value="ABC_TRANSPORTER_1"/>
    <property type="match status" value="1"/>
</dbReference>
<keyword evidence="7" id="KW-0067">ATP-binding</keyword>
<dbReference type="PANTHER" id="PTHR43790:SF3">
    <property type="entry name" value="D-ALLOSE IMPORT ATP-BINDING PROTEIN ALSA-RELATED"/>
    <property type="match status" value="1"/>
</dbReference>
<dbReference type="FunFam" id="3.40.50.300:FF:000127">
    <property type="entry name" value="Ribose import ATP-binding protein RbsA"/>
    <property type="match status" value="1"/>
</dbReference>
<organism evidence="11">
    <name type="scientific">freshwater metagenome</name>
    <dbReference type="NCBI Taxonomy" id="449393"/>
    <lineage>
        <taxon>unclassified sequences</taxon>
        <taxon>metagenomes</taxon>
        <taxon>ecological metagenomes</taxon>
    </lineage>
</organism>
<keyword evidence="5" id="KW-0677">Repeat</keyword>
<dbReference type="AlphaFoldDB" id="A0A6J6S466"/>
<dbReference type="GO" id="GO:0005886">
    <property type="term" value="C:plasma membrane"/>
    <property type="evidence" value="ECO:0007669"/>
    <property type="project" value="UniProtKB-SubCell"/>
</dbReference>
<dbReference type="PROSITE" id="PS50893">
    <property type="entry name" value="ABC_TRANSPORTER_2"/>
    <property type="match status" value="2"/>
</dbReference>
<dbReference type="EMBL" id="CAEZYY010000085">
    <property type="protein sequence ID" value="CAB4775999.1"/>
    <property type="molecule type" value="Genomic_DNA"/>
</dbReference>
<keyword evidence="4" id="KW-0762">Sugar transport</keyword>
<proteinExistence type="predicted"/>
<evidence type="ECO:0000313" key="12">
    <source>
        <dbReference type="EMBL" id="CAB4775999.1"/>
    </source>
</evidence>